<evidence type="ECO:0000313" key="1">
    <source>
        <dbReference type="EMBL" id="KAH7930661.1"/>
    </source>
</evidence>
<organism evidence="1 2">
    <name type="scientific">Leucogyrophana mollusca</name>
    <dbReference type="NCBI Taxonomy" id="85980"/>
    <lineage>
        <taxon>Eukaryota</taxon>
        <taxon>Fungi</taxon>
        <taxon>Dikarya</taxon>
        <taxon>Basidiomycota</taxon>
        <taxon>Agaricomycotina</taxon>
        <taxon>Agaricomycetes</taxon>
        <taxon>Agaricomycetidae</taxon>
        <taxon>Boletales</taxon>
        <taxon>Boletales incertae sedis</taxon>
        <taxon>Leucogyrophana</taxon>
    </lineage>
</organism>
<name>A0ACB8C0J9_9AGAM</name>
<dbReference type="EMBL" id="MU266330">
    <property type="protein sequence ID" value="KAH7930661.1"/>
    <property type="molecule type" value="Genomic_DNA"/>
</dbReference>
<gene>
    <name evidence="1" type="ORF">BV22DRAFT_1124696</name>
</gene>
<keyword evidence="2" id="KW-1185">Reference proteome</keyword>
<protein>
    <submittedName>
        <fullName evidence="1">Uncharacterized protein</fullName>
    </submittedName>
</protein>
<reference evidence="1" key="1">
    <citation type="journal article" date="2021" name="New Phytol.">
        <title>Evolutionary innovations through gain and loss of genes in the ectomycorrhizal Boletales.</title>
        <authorList>
            <person name="Wu G."/>
            <person name="Miyauchi S."/>
            <person name="Morin E."/>
            <person name="Kuo A."/>
            <person name="Drula E."/>
            <person name="Varga T."/>
            <person name="Kohler A."/>
            <person name="Feng B."/>
            <person name="Cao Y."/>
            <person name="Lipzen A."/>
            <person name="Daum C."/>
            <person name="Hundley H."/>
            <person name="Pangilinan J."/>
            <person name="Johnson J."/>
            <person name="Barry K."/>
            <person name="LaButti K."/>
            <person name="Ng V."/>
            <person name="Ahrendt S."/>
            <person name="Min B."/>
            <person name="Choi I.G."/>
            <person name="Park H."/>
            <person name="Plett J.M."/>
            <person name="Magnuson J."/>
            <person name="Spatafora J.W."/>
            <person name="Nagy L.G."/>
            <person name="Henrissat B."/>
            <person name="Grigoriev I.V."/>
            <person name="Yang Z.L."/>
            <person name="Xu J."/>
            <person name="Martin F.M."/>
        </authorList>
    </citation>
    <scope>NUCLEOTIDE SEQUENCE</scope>
    <source>
        <strain evidence="1">KUC20120723A-06</strain>
    </source>
</reference>
<proteinExistence type="predicted"/>
<dbReference type="Proteomes" id="UP000790709">
    <property type="component" value="Unassembled WGS sequence"/>
</dbReference>
<evidence type="ECO:0000313" key="2">
    <source>
        <dbReference type="Proteomes" id="UP000790709"/>
    </source>
</evidence>
<sequence length="605" mass="66473">MSHNKSPGPSVNSHPQMFGQSVSAPATRQKNKTYATGIAAGVEDEKYQAKYKELRRKVKEIELDNDKLHFKVLQAKKSISRMKLERAVLYERLSAVPPSPDVHDHHALPPIHPGPGIPPQHAHHIGHHHHRDHSHPADMNDHGAMDYMHPNSTVRIIYGPDGRPIQALSEGPIGPGVAPSHAVSSVHMSRRGSASGHDSSRQLPPLSQMTPGQHLEPPRAHGHSHPHSPHLHPHSNGSHSRSRSHSASSRSRGHQVPGQGPPHGYHQYSPDILPPVQHGLHSPPAPSERERSRRHDVHDRGSHHGDPHTHGRHSMVAHSHSSSSHSSLLSPPGARAGSTRIHNHQRVGPGANINHPDIEYERELDRERAWAARQRELDLERDSTREYGSSASMHASPPSHSRSRQPLDRGDYQDHHTSSYRIREEQIYPREPIGPGVHGGRSSRSGTPRSGSGSGSGNGATGEAPSRPDTHAQYYDRERPRPYVPRTANQPQTPNEELDFVHEDGRTSYNRDRIGGHLPSEQQHRPPIESSRKRSRNDMEVDGDDDVDASPTGGSSGGGGEGSSRFAGGYIPEDRGSKRLHQEGASTTPSRAFNGQEEPEDEASD</sequence>
<comment type="caution">
    <text evidence="1">The sequence shown here is derived from an EMBL/GenBank/DDBJ whole genome shotgun (WGS) entry which is preliminary data.</text>
</comment>
<accession>A0ACB8C0J9</accession>